<evidence type="ECO:0000256" key="7">
    <source>
        <dbReference type="ARBA" id="ARBA00023163"/>
    </source>
</evidence>
<evidence type="ECO:0000259" key="11">
    <source>
        <dbReference type="PROSITE" id="PS50061"/>
    </source>
</evidence>
<reference evidence="12 13" key="1">
    <citation type="journal article" date="2014" name="Nature">
        <title>The genomic substrate for adaptive radiation in African cichlid fish.</title>
        <authorList>
            <person name="Brawand D."/>
            <person name="Wagner C.E."/>
            <person name="Li Y.I."/>
            <person name="Malinsky M."/>
            <person name="Keller I."/>
            <person name="Fan S."/>
            <person name="Simakov O."/>
            <person name="Ng A.Y."/>
            <person name="Lim Z.W."/>
            <person name="Bezault E."/>
            <person name="Turner-Maier J."/>
            <person name="Johnson J."/>
            <person name="Alcazar R."/>
            <person name="Noh H.J."/>
            <person name="Russell P."/>
            <person name="Aken B."/>
            <person name="Alfoldi J."/>
            <person name="Amemiya C."/>
            <person name="Azzouzi N."/>
            <person name="Baroiller J.F."/>
            <person name="Barloy-Hubler F."/>
            <person name="Berlin A."/>
            <person name="Bloomquist R."/>
            <person name="Carleton K.L."/>
            <person name="Conte M.A."/>
            <person name="D'Cotta H."/>
            <person name="Eshel O."/>
            <person name="Gaffney L."/>
            <person name="Galibert F."/>
            <person name="Gante H.F."/>
            <person name="Gnerre S."/>
            <person name="Greuter L."/>
            <person name="Guyon R."/>
            <person name="Haddad N.S."/>
            <person name="Haerty W."/>
            <person name="Harris R.M."/>
            <person name="Hofmann H.A."/>
            <person name="Hourlier T."/>
            <person name="Hulata G."/>
            <person name="Jaffe D.B."/>
            <person name="Lara M."/>
            <person name="Lee A.P."/>
            <person name="MacCallum I."/>
            <person name="Mwaiko S."/>
            <person name="Nikaido M."/>
            <person name="Nishihara H."/>
            <person name="Ozouf-Costaz C."/>
            <person name="Penman D.J."/>
            <person name="Przybylski D."/>
            <person name="Rakotomanga M."/>
            <person name="Renn S.C.P."/>
            <person name="Ribeiro F.J."/>
            <person name="Ron M."/>
            <person name="Salzburger W."/>
            <person name="Sanchez-Pulido L."/>
            <person name="Santos M.E."/>
            <person name="Searle S."/>
            <person name="Sharpe T."/>
            <person name="Swofford R."/>
            <person name="Tan F.J."/>
            <person name="Williams L."/>
            <person name="Young S."/>
            <person name="Yin S."/>
            <person name="Okada N."/>
            <person name="Kocher T.D."/>
            <person name="Miska E.A."/>
            <person name="Lander E.S."/>
            <person name="Venkatesh B."/>
            <person name="Fernald R.D."/>
            <person name="Meyer A."/>
            <person name="Ponting C.P."/>
            <person name="Streelman J.T."/>
            <person name="Lindblad-Toh K."/>
            <person name="Seehausen O."/>
            <person name="Di Palma F."/>
        </authorList>
    </citation>
    <scope>NUCLEOTIDE SEQUENCE</scope>
</reference>
<evidence type="ECO:0000256" key="3">
    <source>
        <dbReference type="ARBA" id="ARBA00022553"/>
    </source>
</evidence>
<dbReference type="Ensembl" id="ENSMZET00005015941.1">
    <property type="protein sequence ID" value="ENSMZEP00005015443.1"/>
    <property type="gene ID" value="ENSMZEG00005011602.1"/>
</dbReference>
<dbReference type="GO" id="GO:0030154">
    <property type="term" value="P:cell differentiation"/>
    <property type="evidence" value="ECO:0007669"/>
    <property type="project" value="TreeGrafter"/>
</dbReference>
<evidence type="ECO:0000256" key="6">
    <source>
        <dbReference type="ARBA" id="ARBA00023159"/>
    </source>
</evidence>
<feature type="domain" description="ETS" evidence="11">
    <location>
        <begin position="213"/>
        <end position="295"/>
    </location>
</feature>
<evidence type="ECO:0000256" key="1">
    <source>
        <dbReference type="ARBA" id="ARBA00004123"/>
    </source>
</evidence>
<dbReference type="InterPro" id="IPR036388">
    <property type="entry name" value="WH-like_DNA-bd_sf"/>
</dbReference>
<reference evidence="12" key="2">
    <citation type="submission" date="2025-08" db="UniProtKB">
        <authorList>
            <consortium name="Ensembl"/>
        </authorList>
    </citation>
    <scope>IDENTIFICATION</scope>
</reference>
<sequence>MTSVVLVDSGGTVVEYVTEAYEEEKEEAQDYPAVIVEEIPSASLAEEQNYSAQVLLYGDEAYIMQEVGNEQEVETDRDPVEASVHGTNVHCSDKTIEAAEALLRMDSPSSLKEDHSPEAFLPQSGATQDFLHAAMRPDMITESEVEISTEECCEEEDEDMATVMDDPEPEPDHEPVRKKRAGRKPKTHQSAISNGSPDVGIKKKPREGKGSTTYLWEFLLDLLQDKNTCPRYIKWTQREKGIFKLVDSKAVSKLWGKHKNKPDMNYETMGRALRYYYQRGILAKVEGQRLVYQFKEMPKNIVIIDDDKAEIPAPEDLIGSDTAASYERVPPPSDMLLHATELSSSKKPNILRGANKTNVVHTPVATGSKPAAGGAVTAGRIVTVSVASDGNQKQQSHAAIIPNATGARTVRVAMQVPVVMTTSLGQKISTVAMQQPAGTTAAAGQTTLLTNTSVVIQTIPTMVPATAENGDKITVQLAKIITIPAHQLAQCQIQTSTGTNKPGVGASPAGISLLGSPLTVRALTPVNVAPGTQVMRLTVPTQAQQQTLPRIISGVINGSELVIGGGAVEKLKAAGVQVQAMQVPIQQNQANPKMAQSVKLEPMDSADVAMKTEEPEC</sequence>
<dbReference type="GO" id="GO:0043565">
    <property type="term" value="F:sequence-specific DNA binding"/>
    <property type="evidence" value="ECO:0007669"/>
    <property type="project" value="InterPro"/>
</dbReference>
<dbReference type="GO" id="GO:0005634">
    <property type="term" value="C:nucleus"/>
    <property type="evidence" value="ECO:0007669"/>
    <property type="project" value="UniProtKB-SubCell"/>
</dbReference>
<evidence type="ECO:0000256" key="4">
    <source>
        <dbReference type="ARBA" id="ARBA00023015"/>
    </source>
</evidence>
<keyword evidence="7" id="KW-0804">Transcription</keyword>
<comment type="similarity">
    <text evidence="2 9">Belongs to the ETS family.</text>
</comment>
<dbReference type="PRINTS" id="PR00454">
    <property type="entry name" value="ETSDOMAIN"/>
</dbReference>
<dbReference type="Proteomes" id="UP000265160">
    <property type="component" value="LG6"/>
</dbReference>
<proteinExistence type="inferred from homology"/>
<evidence type="ECO:0000256" key="5">
    <source>
        <dbReference type="ARBA" id="ARBA00023125"/>
    </source>
</evidence>
<evidence type="ECO:0000256" key="2">
    <source>
        <dbReference type="ARBA" id="ARBA00005562"/>
    </source>
</evidence>
<name>A0A3P9BZN8_9CICH</name>
<dbReference type="STRING" id="106582.ENSMZEP00005015443"/>
<dbReference type="FunFam" id="1.10.10.10:FF:000066">
    <property type="entry name" value="ETS-related transcription factor Elf-2 isoform X1"/>
    <property type="match status" value="1"/>
</dbReference>
<feature type="compositionally biased region" description="Basic residues" evidence="10">
    <location>
        <begin position="176"/>
        <end position="187"/>
    </location>
</feature>
<dbReference type="InterPro" id="IPR000418">
    <property type="entry name" value="Ets_dom"/>
</dbReference>
<dbReference type="Pfam" id="PF00178">
    <property type="entry name" value="Ets"/>
    <property type="match status" value="1"/>
</dbReference>
<evidence type="ECO:0000256" key="8">
    <source>
        <dbReference type="ARBA" id="ARBA00023242"/>
    </source>
</evidence>
<keyword evidence="13" id="KW-1185">Reference proteome</keyword>
<dbReference type="AlphaFoldDB" id="A0A3P9BZN8"/>
<evidence type="ECO:0000313" key="13">
    <source>
        <dbReference type="Proteomes" id="UP000265160"/>
    </source>
</evidence>
<feature type="region of interest" description="Disordered" evidence="10">
    <location>
        <begin position="159"/>
        <end position="206"/>
    </location>
</feature>
<dbReference type="InterPro" id="IPR022084">
    <property type="entry name" value="TF_Elf_N"/>
</dbReference>
<feature type="compositionally biased region" description="Acidic residues" evidence="10">
    <location>
        <begin position="159"/>
        <end position="169"/>
    </location>
</feature>
<dbReference type="GO" id="GO:0000981">
    <property type="term" value="F:DNA-binding transcription factor activity, RNA polymerase II-specific"/>
    <property type="evidence" value="ECO:0007669"/>
    <property type="project" value="TreeGrafter"/>
</dbReference>
<dbReference type="SUPFAM" id="SSF46785">
    <property type="entry name" value="Winged helix' DNA-binding domain"/>
    <property type="match status" value="1"/>
</dbReference>
<dbReference type="PROSITE" id="PS50061">
    <property type="entry name" value="ETS_DOMAIN_3"/>
    <property type="match status" value="1"/>
</dbReference>
<keyword evidence="4" id="KW-0805">Transcription regulation</keyword>
<keyword evidence="3" id="KW-0597">Phosphoprotein</keyword>
<dbReference type="PROSITE" id="PS00345">
    <property type="entry name" value="ETS_DOMAIN_1"/>
    <property type="match status" value="1"/>
</dbReference>
<dbReference type="PANTHER" id="PTHR11849:SF10">
    <property type="entry name" value="ETS-RELATED TRANSCRIPTION FACTOR ELF-2"/>
    <property type="match status" value="1"/>
</dbReference>
<evidence type="ECO:0000256" key="9">
    <source>
        <dbReference type="RuleBase" id="RU004019"/>
    </source>
</evidence>
<dbReference type="GO" id="GO:0045893">
    <property type="term" value="P:positive regulation of DNA-templated transcription"/>
    <property type="evidence" value="ECO:0007669"/>
    <property type="project" value="UniProtKB-ARBA"/>
</dbReference>
<dbReference type="GeneTree" id="ENSGT00940000154953"/>
<accession>A0A3P9BZN8</accession>
<organism evidence="12 13">
    <name type="scientific">Maylandia zebra</name>
    <name type="common">zebra mbuna</name>
    <dbReference type="NCBI Taxonomy" id="106582"/>
    <lineage>
        <taxon>Eukaryota</taxon>
        <taxon>Metazoa</taxon>
        <taxon>Chordata</taxon>
        <taxon>Craniata</taxon>
        <taxon>Vertebrata</taxon>
        <taxon>Euteleostomi</taxon>
        <taxon>Actinopterygii</taxon>
        <taxon>Neopterygii</taxon>
        <taxon>Teleostei</taxon>
        <taxon>Neoteleostei</taxon>
        <taxon>Acanthomorphata</taxon>
        <taxon>Ovalentaria</taxon>
        <taxon>Cichlomorphae</taxon>
        <taxon>Cichliformes</taxon>
        <taxon>Cichlidae</taxon>
        <taxon>African cichlids</taxon>
        <taxon>Pseudocrenilabrinae</taxon>
        <taxon>Haplochromini</taxon>
        <taxon>Maylandia</taxon>
        <taxon>Maylandia zebra complex</taxon>
    </lineage>
</organism>
<keyword evidence="6" id="KW-0010">Activator</keyword>
<dbReference type="Pfam" id="PF12310">
    <property type="entry name" value="Elf-1_N"/>
    <property type="match status" value="1"/>
</dbReference>
<reference evidence="12" key="3">
    <citation type="submission" date="2025-09" db="UniProtKB">
        <authorList>
            <consortium name="Ensembl"/>
        </authorList>
    </citation>
    <scope>IDENTIFICATION</scope>
</reference>
<keyword evidence="5 9" id="KW-0238">DNA-binding</keyword>
<dbReference type="PANTHER" id="PTHR11849">
    <property type="entry name" value="ETS"/>
    <property type="match status" value="1"/>
</dbReference>
<evidence type="ECO:0000256" key="10">
    <source>
        <dbReference type="SAM" id="MobiDB-lite"/>
    </source>
</evidence>
<comment type="subcellular location">
    <subcellularLocation>
        <location evidence="1 9">Nucleus</location>
    </subcellularLocation>
</comment>
<dbReference type="InterPro" id="IPR036390">
    <property type="entry name" value="WH_DNA-bd_sf"/>
</dbReference>
<dbReference type="PROSITE" id="PS00346">
    <property type="entry name" value="ETS_DOMAIN_2"/>
    <property type="match status" value="1"/>
</dbReference>
<evidence type="ECO:0000313" key="12">
    <source>
        <dbReference type="Ensembl" id="ENSMZEP00005015443.1"/>
    </source>
</evidence>
<dbReference type="Gene3D" id="1.10.10.10">
    <property type="entry name" value="Winged helix-like DNA-binding domain superfamily/Winged helix DNA-binding domain"/>
    <property type="match status" value="1"/>
</dbReference>
<protein>
    <submittedName>
        <fullName evidence="12">E74-like factor 2b (ets domain transcription factor)</fullName>
    </submittedName>
</protein>
<keyword evidence="8 9" id="KW-0539">Nucleus</keyword>
<dbReference type="SMART" id="SM00413">
    <property type="entry name" value="ETS"/>
    <property type="match status" value="1"/>
</dbReference>
<dbReference type="InterPro" id="IPR046328">
    <property type="entry name" value="ETS_fam"/>
</dbReference>